<keyword evidence="6 12" id="KW-0812">Transmembrane</keyword>
<keyword evidence="8 12" id="KW-1133">Transmembrane helix</keyword>
<gene>
    <name evidence="13" type="ORF">METZ01_LOCUS3427</name>
</gene>
<evidence type="ECO:0000256" key="10">
    <source>
        <dbReference type="ARBA" id="ARBA00032707"/>
    </source>
</evidence>
<comment type="catalytic activity">
    <reaction evidence="11">
        <text>di-trans,octa-cis-undecaprenyl diphosphate + H2O = di-trans,octa-cis-undecaprenyl phosphate + phosphate + H(+)</text>
        <dbReference type="Rhea" id="RHEA:28094"/>
        <dbReference type="ChEBI" id="CHEBI:15377"/>
        <dbReference type="ChEBI" id="CHEBI:15378"/>
        <dbReference type="ChEBI" id="CHEBI:43474"/>
        <dbReference type="ChEBI" id="CHEBI:58405"/>
        <dbReference type="ChEBI" id="CHEBI:60392"/>
        <dbReference type="EC" id="3.6.1.27"/>
    </reaction>
</comment>
<name>A0A381NAK1_9ZZZZ</name>
<sequence>MDTLQLILLSLVQGLTEFLPVSSSAHLVLLSEFLGEEDQGIIFDVGVHFGTLMAALVYFRSDLKKMIINLGSHKFLSKENNLTTNLIIAVIPILLSGFLLRDFVNLNLRNSEVIAYATIIFGILLYIAQLRKGKENLDSVNYKQALIIGLFQCLALIPGTSRSGITITAGLFLGLSATAASRFSFLLAIPTIGAIALAELIRVSFIDITDNGTELSIALIISFLVAYISIDMFLKLIDRIGFTPFVIYRLLLGGWLLMYWT</sequence>
<dbReference type="GO" id="GO:0005886">
    <property type="term" value="C:plasma membrane"/>
    <property type="evidence" value="ECO:0007669"/>
    <property type="project" value="UniProtKB-SubCell"/>
</dbReference>
<dbReference type="Pfam" id="PF02673">
    <property type="entry name" value="BacA"/>
    <property type="match status" value="1"/>
</dbReference>
<comment type="similarity">
    <text evidence="2">Belongs to the UppP family.</text>
</comment>
<dbReference type="NCBIfam" id="TIGR00753">
    <property type="entry name" value="undec_PP_bacA"/>
    <property type="match status" value="1"/>
</dbReference>
<protein>
    <recommendedName>
        <fullName evidence="4">Undecaprenyl-diphosphatase</fullName>
        <ecNumber evidence="3">3.6.1.27</ecNumber>
    </recommendedName>
    <alternativeName>
        <fullName evidence="10">Undecaprenyl pyrophosphate phosphatase</fullName>
    </alternativeName>
</protein>
<evidence type="ECO:0000256" key="12">
    <source>
        <dbReference type="SAM" id="Phobius"/>
    </source>
</evidence>
<evidence type="ECO:0000256" key="6">
    <source>
        <dbReference type="ARBA" id="ARBA00022692"/>
    </source>
</evidence>
<evidence type="ECO:0000256" key="2">
    <source>
        <dbReference type="ARBA" id="ARBA00010621"/>
    </source>
</evidence>
<dbReference type="InterPro" id="IPR003824">
    <property type="entry name" value="UppP"/>
</dbReference>
<dbReference type="EC" id="3.6.1.27" evidence="3"/>
<feature type="transmembrane region" description="Helical" evidence="12">
    <location>
        <begin position="41"/>
        <end position="61"/>
    </location>
</feature>
<dbReference type="EMBL" id="UINC01000177">
    <property type="protein sequence ID" value="SUZ50573.1"/>
    <property type="molecule type" value="Genomic_DNA"/>
</dbReference>
<feature type="transmembrane region" description="Helical" evidence="12">
    <location>
        <begin position="82"/>
        <end position="101"/>
    </location>
</feature>
<keyword evidence="7" id="KW-0378">Hydrolase</keyword>
<keyword evidence="9 12" id="KW-0472">Membrane</keyword>
<evidence type="ECO:0000256" key="1">
    <source>
        <dbReference type="ARBA" id="ARBA00004651"/>
    </source>
</evidence>
<evidence type="ECO:0000256" key="4">
    <source>
        <dbReference type="ARBA" id="ARBA00021581"/>
    </source>
</evidence>
<dbReference type="PANTHER" id="PTHR30622:SF4">
    <property type="entry name" value="UNDECAPRENYL-DIPHOSPHATASE"/>
    <property type="match status" value="1"/>
</dbReference>
<feature type="transmembrane region" description="Helical" evidence="12">
    <location>
        <begin position="215"/>
        <end position="234"/>
    </location>
</feature>
<evidence type="ECO:0000313" key="13">
    <source>
        <dbReference type="EMBL" id="SUZ50573.1"/>
    </source>
</evidence>
<dbReference type="AlphaFoldDB" id="A0A381NAK1"/>
<evidence type="ECO:0000256" key="5">
    <source>
        <dbReference type="ARBA" id="ARBA00022475"/>
    </source>
</evidence>
<dbReference type="HAMAP" id="MF_01006">
    <property type="entry name" value="Undec_diphosphatase"/>
    <property type="match status" value="1"/>
</dbReference>
<evidence type="ECO:0000256" key="8">
    <source>
        <dbReference type="ARBA" id="ARBA00022989"/>
    </source>
</evidence>
<feature type="transmembrane region" description="Helical" evidence="12">
    <location>
        <begin position="113"/>
        <end position="128"/>
    </location>
</feature>
<evidence type="ECO:0000256" key="11">
    <source>
        <dbReference type="ARBA" id="ARBA00047594"/>
    </source>
</evidence>
<dbReference type="PANTHER" id="PTHR30622">
    <property type="entry name" value="UNDECAPRENYL-DIPHOSPHATASE"/>
    <property type="match status" value="1"/>
</dbReference>
<evidence type="ECO:0000256" key="7">
    <source>
        <dbReference type="ARBA" id="ARBA00022801"/>
    </source>
</evidence>
<dbReference type="NCBIfam" id="NF001393">
    <property type="entry name" value="PRK00281.2-4"/>
    <property type="match status" value="1"/>
</dbReference>
<feature type="transmembrane region" description="Helical" evidence="12">
    <location>
        <begin position="185"/>
        <end position="203"/>
    </location>
</feature>
<dbReference type="GO" id="GO:0050380">
    <property type="term" value="F:undecaprenyl-diphosphatase activity"/>
    <property type="evidence" value="ECO:0007669"/>
    <property type="project" value="UniProtKB-EC"/>
</dbReference>
<organism evidence="13">
    <name type="scientific">marine metagenome</name>
    <dbReference type="NCBI Taxonomy" id="408172"/>
    <lineage>
        <taxon>unclassified sequences</taxon>
        <taxon>metagenomes</taxon>
        <taxon>ecological metagenomes</taxon>
    </lineage>
</organism>
<proteinExistence type="inferred from homology"/>
<accession>A0A381NAK1</accession>
<comment type="subcellular location">
    <subcellularLocation>
        <location evidence="1">Cell membrane</location>
        <topology evidence="1">Multi-pass membrane protein</topology>
    </subcellularLocation>
</comment>
<evidence type="ECO:0000256" key="3">
    <source>
        <dbReference type="ARBA" id="ARBA00012374"/>
    </source>
</evidence>
<reference evidence="13" key="1">
    <citation type="submission" date="2018-05" db="EMBL/GenBank/DDBJ databases">
        <authorList>
            <person name="Lanie J.A."/>
            <person name="Ng W.-L."/>
            <person name="Kazmierczak K.M."/>
            <person name="Andrzejewski T.M."/>
            <person name="Davidsen T.M."/>
            <person name="Wayne K.J."/>
            <person name="Tettelin H."/>
            <person name="Glass J.I."/>
            <person name="Rusch D."/>
            <person name="Podicherti R."/>
            <person name="Tsui H.-C.T."/>
            <person name="Winkler M.E."/>
        </authorList>
    </citation>
    <scope>NUCLEOTIDE SEQUENCE</scope>
</reference>
<keyword evidence="5" id="KW-1003">Cell membrane</keyword>
<feature type="transmembrane region" description="Helical" evidence="12">
    <location>
        <begin position="241"/>
        <end position="260"/>
    </location>
</feature>
<evidence type="ECO:0000256" key="9">
    <source>
        <dbReference type="ARBA" id="ARBA00023136"/>
    </source>
</evidence>